<evidence type="ECO:0000256" key="6">
    <source>
        <dbReference type="RuleBase" id="RU003930"/>
    </source>
</evidence>
<dbReference type="InterPro" id="IPR002132">
    <property type="entry name" value="Ribosomal_uL5"/>
</dbReference>
<protein>
    <recommendedName>
        <fullName evidence="4 5">Large ribosomal subunit protein uL5</fullName>
    </recommendedName>
</protein>
<dbReference type="SUPFAM" id="SSF55282">
    <property type="entry name" value="RL5-like"/>
    <property type="match status" value="1"/>
</dbReference>
<dbReference type="GO" id="GO:0006412">
    <property type="term" value="P:translation"/>
    <property type="evidence" value="ECO:0007669"/>
    <property type="project" value="UniProtKB-UniRule"/>
</dbReference>
<evidence type="ECO:0000259" key="7">
    <source>
        <dbReference type="Pfam" id="PF00281"/>
    </source>
</evidence>
<evidence type="ECO:0000256" key="3">
    <source>
        <dbReference type="ARBA" id="ARBA00023274"/>
    </source>
</evidence>
<dbReference type="NCBIfam" id="NF000585">
    <property type="entry name" value="PRK00010.1"/>
    <property type="match status" value="1"/>
</dbReference>
<dbReference type="InterPro" id="IPR020930">
    <property type="entry name" value="Ribosomal_uL5_bac-type"/>
</dbReference>
<evidence type="ECO:0000313" key="9">
    <source>
        <dbReference type="EMBL" id="PIR43691.1"/>
    </source>
</evidence>
<dbReference type="GO" id="GO:0000049">
    <property type="term" value="F:tRNA binding"/>
    <property type="evidence" value="ECO:0007669"/>
    <property type="project" value="UniProtKB-UniRule"/>
</dbReference>
<keyword evidence="5" id="KW-0694">RNA-binding</keyword>
<proteinExistence type="inferred from homology"/>
<name>A0A2H0RAY6_UNCKA</name>
<sequence length="179" mass="20567">MSDLYDNYNNKIKKDLVKILNLKNINEVPVIEQISVNMGVGKFKDNKEYLEEAKNDMSNITGLIPSNKLAKKAISGFKLRENDLIGYTVTLRGIRAWDFLEKLIRIVLPRVRDFKGLSRKSFDKNGNYSFGIREHFVFPEINPDKVKHIKSLQVNIKTSTNIDKSAEKMLEGIGFPFTK</sequence>
<dbReference type="GO" id="GO:0019843">
    <property type="term" value="F:rRNA binding"/>
    <property type="evidence" value="ECO:0007669"/>
    <property type="project" value="UniProtKB-UniRule"/>
</dbReference>
<keyword evidence="3 5" id="KW-0687">Ribonucleoprotein</keyword>
<evidence type="ECO:0000256" key="5">
    <source>
        <dbReference type="HAMAP-Rule" id="MF_01333"/>
    </source>
</evidence>
<feature type="domain" description="Large ribosomal subunit protein uL5 C-terminal" evidence="8">
    <location>
        <begin position="85"/>
        <end position="177"/>
    </location>
</feature>
<dbReference type="GO" id="GO:0005840">
    <property type="term" value="C:ribosome"/>
    <property type="evidence" value="ECO:0007669"/>
    <property type="project" value="UniProtKB-KW"/>
</dbReference>
<dbReference type="PIRSF" id="PIRSF002161">
    <property type="entry name" value="Ribosomal_L5"/>
    <property type="match status" value="1"/>
</dbReference>
<dbReference type="AlphaFoldDB" id="A0A2H0RAY6"/>
<dbReference type="InterPro" id="IPR022803">
    <property type="entry name" value="Ribosomal_uL5_dom_sf"/>
</dbReference>
<accession>A0A2H0RAY6</accession>
<evidence type="ECO:0000259" key="8">
    <source>
        <dbReference type="Pfam" id="PF00673"/>
    </source>
</evidence>
<comment type="function">
    <text evidence="5">This is 1 of the proteins that bind and probably mediate the attachment of the 5S RNA into the large ribosomal subunit, where it forms part of the central protuberance. In the 70S ribosome it contacts protein S13 of the 30S subunit (bridge B1b), connecting the 2 subunits; this bridge is implicated in subunit movement. Contacts the P site tRNA; the 5S rRNA and some of its associated proteins might help stabilize positioning of ribosome-bound tRNAs.</text>
</comment>
<evidence type="ECO:0000256" key="2">
    <source>
        <dbReference type="ARBA" id="ARBA00022980"/>
    </source>
</evidence>
<dbReference type="InterPro" id="IPR031310">
    <property type="entry name" value="Ribosomal_uL5_N"/>
</dbReference>
<dbReference type="EMBL" id="PCXU01000013">
    <property type="protein sequence ID" value="PIR43691.1"/>
    <property type="molecule type" value="Genomic_DNA"/>
</dbReference>
<evidence type="ECO:0000256" key="1">
    <source>
        <dbReference type="ARBA" id="ARBA00008553"/>
    </source>
</evidence>
<dbReference type="Gene3D" id="3.30.1440.10">
    <property type="match status" value="1"/>
</dbReference>
<dbReference type="GO" id="GO:0003735">
    <property type="term" value="F:structural constituent of ribosome"/>
    <property type="evidence" value="ECO:0007669"/>
    <property type="project" value="InterPro"/>
</dbReference>
<dbReference type="Proteomes" id="UP000230214">
    <property type="component" value="Unassembled WGS sequence"/>
</dbReference>
<gene>
    <name evidence="5" type="primary">rplE</name>
    <name evidence="9" type="ORF">COV24_01380</name>
</gene>
<comment type="similarity">
    <text evidence="1 5 6">Belongs to the universal ribosomal protein uL5 family.</text>
</comment>
<dbReference type="GO" id="GO:1990904">
    <property type="term" value="C:ribonucleoprotein complex"/>
    <property type="evidence" value="ECO:0007669"/>
    <property type="project" value="UniProtKB-KW"/>
</dbReference>
<keyword evidence="5" id="KW-0699">rRNA-binding</keyword>
<dbReference type="InterPro" id="IPR031309">
    <property type="entry name" value="Ribosomal_uL5_C"/>
</dbReference>
<dbReference type="Pfam" id="PF00673">
    <property type="entry name" value="Ribosomal_L5_C"/>
    <property type="match status" value="1"/>
</dbReference>
<dbReference type="FunFam" id="3.30.1440.10:FF:000001">
    <property type="entry name" value="50S ribosomal protein L5"/>
    <property type="match status" value="1"/>
</dbReference>
<evidence type="ECO:0000313" key="10">
    <source>
        <dbReference type="Proteomes" id="UP000230214"/>
    </source>
</evidence>
<keyword evidence="5" id="KW-0820">tRNA-binding</keyword>
<keyword evidence="2 5" id="KW-0689">Ribosomal protein</keyword>
<comment type="subunit">
    <text evidence="5">Part of the 50S ribosomal subunit; part of the 5S rRNA/L5/L18/L25 subcomplex. Contacts the 5S rRNA and the P site tRNA. Forms a bridge to the 30S subunit in the 70S ribosome.</text>
</comment>
<dbReference type="Pfam" id="PF00281">
    <property type="entry name" value="Ribosomal_L5"/>
    <property type="match status" value="1"/>
</dbReference>
<dbReference type="PANTHER" id="PTHR11994">
    <property type="entry name" value="60S RIBOSOMAL PROTEIN L11-RELATED"/>
    <property type="match status" value="1"/>
</dbReference>
<evidence type="ECO:0000256" key="4">
    <source>
        <dbReference type="ARBA" id="ARBA00035245"/>
    </source>
</evidence>
<reference evidence="9 10" key="1">
    <citation type="submission" date="2017-09" db="EMBL/GenBank/DDBJ databases">
        <title>Depth-based differentiation of microbial function through sediment-hosted aquifers and enrichment of novel symbionts in the deep terrestrial subsurface.</title>
        <authorList>
            <person name="Probst A.J."/>
            <person name="Ladd B."/>
            <person name="Jarett J.K."/>
            <person name="Geller-Mcgrath D.E."/>
            <person name="Sieber C.M."/>
            <person name="Emerson J.B."/>
            <person name="Anantharaman K."/>
            <person name="Thomas B.C."/>
            <person name="Malmstrom R."/>
            <person name="Stieglmeier M."/>
            <person name="Klingl A."/>
            <person name="Woyke T."/>
            <person name="Ryan C.M."/>
            <person name="Banfield J.F."/>
        </authorList>
    </citation>
    <scope>NUCLEOTIDE SEQUENCE [LARGE SCALE GENOMIC DNA]</scope>
    <source>
        <strain evidence="9">CG10_big_fil_rev_8_21_14_0_10_32_10</strain>
    </source>
</reference>
<comment type="caution">
    <text evidence="9">The sequence shown here is derived from an EMBL/GenBank/DDBJ whole genome shotgun (WGS) entry which is preliminary data.</text>
</comment>
<organism evidence="9 10">
    <name type="scientific">candidate division WWE3 bacterium CG10_big_fil_rev_8_21_14_0_10_32_10</name>
    <dbReference type="NCBI Taxonomy" id="1975090"/>
    <lineage>
        <taxon>Bacteria</taxon>
        <taxon>Katanobacteria</taxon>
    </lineage>
</organism>
<feature type="domain" description="Large ribosomal subunit protein uL5 N-terminal" evidence="7">
    <location>
        <begin position="24"/>
        <end position="80"/>
    </location>
</feature>
<dbReference type="HAMAP" id="MF_01333_B">
    <property type="entry name" value="Ribosomal_uL5_B"/>
    <property type="match status" value="1"/>
</dbReference>